<evidence type="ECO:0000313" key="3">
    <source>
        <dbReference type="Proteomes" id="UP000230184"/>
    </source>
</evidence>
<dbReference type="AlphaFoldDB" id="A0A2M6YSX1"/>
<organism evidence="2 3">
    <name type="scientific">Candidatus Roizmanbacteria bacterium CG07_land_8_20_14_0_80_34_15</name>
    <dbReference type="NCBI Taxonomy" id="1974849"/>
    <lineage>
        <taxon>Bacteria</taxon>
        <taxon>Candidatus Roizmaniibacteriota</taxon>
    </lineage>
</organism>
<reference evidence="3" key="1">
    <citation type="submission" date="2017-09" db="EMBL/GenBank/DDBJ databases">
        <title>Depth-based differentiation of microbial function through sediment-hosted aquifers and enrichment of novel symbionts in the deep terrestrial subsurface.</title>
        <authorList>
            <person name="Probst A.J."/>
            <person name="Ladd B."/>
            <person name="Jarett J.K."/>
            <person name="Geller-Mcgrath D.E."/>
            <person name="Sieber C.M.K."/>
            <person name="Emerson J.B."/>
            <person name="Anantharaman K."/>
            <person name="Thomas B.C."/>
            <person name="Malmstrom R."/>
            <person name="Stieglmeier M."/>
            <person name="Klingl A."/>
            <person name="Woyke T."/>
            <person name="Ryan C.M."/>
            <person name="Banfield J.F."/>
        </authorList>
    </citation>
    <scope>NUCLEOTIDE SEQUENCE [LARGE SCALE GENOMIC DNA]</scope>
</reference>
<keyword evidence="1" id="KW-0472">Membrane</keyword>
<dbReference type="EMBL" id="PEWY01000144">
    <property type="protein sequence ID" value="PIU36618.1"/>
    <property type="molecule type" value="Genomic_DNA"/>
</dbReference>
<name>A0A2M6YSX1_9BACT</name>
<keyword evidence="1" id="KW-0812">Transmembrane</keyword>
<evidence type="ECO:0000256" key="1">
    <source>
        <dbReference type="SAM" id="Phobius"/>
    </source>
</evidence>
<feature type="non-terminal residue" evidence="2">
    <location>
        <position position="64"/>
    </location>
</feature>
<keyword evidence="1" id="KW-1133">Transmembrane helix</keyword>
<proteinExistence type="predicted"/>
<gene>
    <name evidence="2" type="ORF">COT02_05160</name>
</gene>
<sequence>MKKWNQKQKQLVSETLSNLAVGVFLIAVITPLISGIKNVTLFMMVGFAYAVFSLSLFVISFRLL</sequence>
<feature type="transmembrane region" description="Helical" evidence="1">
    <location>
        <begin position="12"/>
        <end position="33"/>
    </location>
</feature>
<feature type="transmembrane region" description="Helical" evidence="1">
    <location>
        <begin position="39"/>
        <end position="61"/>
    </location>
</feature>
<accession>A0A2M6YSX1</accession>
<dbReference type="Proteomes" id="UP000230184">
    <property type="component" value="Unassembled WGS sequence"/>
</dbReference>
<evidence type="ECO:0000313" key="2">
    <source>
        <dbReference type="EMBL" id="PIU36618.1"/>
    </source>
</evidence>
<comment type="caution">
    <text evidence="2">The sequence shown here is derived from an EMBL/GenBank/DDBJ whole genome shotgun (WGS) entry which is preliminary data.</text>
</comment>
<protein>
    <submittedName>
        <fullName evidence="2">Uncharacterized protein</fullName>
    </submittedName>
</protein>